<dbReference type="InParanoid" id="A0A1X7UC61"/>
<dbReference type="SUPFAM" id="SSF57667">
    <property type="entry name" value="beta-beta-alpha zinc fingers"/>
    <property type="match status" value="1"/>
</dbReference>
<dbReference type="AlphaFoldDB" id="A0A1X7UC61"/>
<organism evidence="7">
    <name type="scientific">Amphimedon queenslandica</name>
    <name type="common">Sponge</name>
    <dbReference type="NCBI Taxonomy" id="400682"/>
    <lineage>
        <taxon>Eukaryota</taxon>
        <taxon>Metazoa</taxon>
        <taxon>Porifera</taxon>
        <taxon>Demospongiae</taxon>
        <taxon>Heteroscleromorpha</taxon>
        <taxon>Haplosclerida</taxon>
        <taxon>Niphatidae</taxon>
        <taxon>Amphimedon</taxon>
    </lineage>
</organism>
<dbReference type="PANTHER" id="PTHR47241:SF1">
    <property type="entry name" value="BED-TYPE DOMAIN-CONTAINING PROTEIN"/>
    <property type="match status" value="1"/>
</dbReference>
<dbReference type="EnsemblMetazoa" id="Aqu2.1.25534_001">
    <property type="protein sequence ID" value="Aqu2.1.25534_001"/>
    <property type="gene ID" value="Aqu2.1.25534"/>
</dbReference>
<dbReference type="InterPro" id="IPR036236">
    <property type="entry name" value="Znf_C2H2_sf"/>
</dbReference>
<evidence type="ECO:0000259" key="6">
    <source>
        <dbReference type="PROSITE" id="PS50808"/>
    </source>
</evidence>
<dbReference type="InterPro" id="IPR052865">
    <property type="entry name" value="Zinc_finger_BED"/>
</dbReference>
<sequence length="128" mass="14199">MAEAHVEECEEGPSQSLLIPSGSTSSERKKKSAIWAFYSVSPNDSSKAVCHTCKEQVSRGGKTSRSFNTTNLRKHLEIHPDKYKEFCTVEEESAKEKSIGKRQLTLETTLLLIAVNCCYSGHGLLFTT</sequence>
<evidence type="ECO:0000256" key="3">
    <source>
        <dbReference type="ARBA" id="ARBA00022833"/>
    </source>
</evidence>
<evidence type="ECO:0000256" key="5">
    <source>
        <dbReference type="SAM" id="MobiDB-lite"/>
    </source>
</evidence>
<feature type="region of interest" description="Disordered" evidence="5">
    <location>
        <begin position="1"/>
        <end position="26"/>
    </location>
</feature>
<keyword evidence="3" id="KW-0862">Zinc</keyword>
<feature type="compositionally biased region" description="Polar residues" evidence="5">
    <location>
        <begin position="13"/>
        <end position="25"/>
    </location>
</feature>
<evidence type="ECO:0000256" key="1">
    <source>
        <dbReference type="ARBA" id="ARBA00022723"/>
    </source>
</evidence>
<name>A0A1X7UC61_AMPQE</name>
<dbReference type="SMART" id="SM00614">
    <property type="entry name" value="ZnF_BED"/>
    <property type="match status" value="1"/>
</dbReference>
<evidence type="ECO:0000256" key="2">
    <source>
        <dbReference type="ARBA" id="ARBA00022771"/>
    </source>
</evidence>
<keyword evidence="2 4" id="KW-0863">Zinc-finger</keyword>
<keyword evidence="1" id="KW-0479">Metal-binding</keyword>
<proteinExistence type="predicted"/>
<dbReference type="GO" id="GO:0003677">
    <property type="term" value="F:DNA binding"/>
    <property type="evidence" value="ECO:0007669"/>
    <property type="project" value="InterPro"/>
</dbReference>
<dbReference type="OrthoDB" id="10051975at2759"/>
<dbReference type="InterPro" id="IPR003656">
    <property type="entry name" value="Znf_BED"/>
</dbReference>
<reference evidence="7" key="1">
    <citation type="submission" date="2017-05" db="UniProtKB">
        <authorList>
            <consortium name="EnsemblMetazoa"/>
        </authorList>
    </citation>
    <scope>IDENTIFICATION</scope>
</reference>
<feature type="domain" description="BED-type" evidence="6">
    <location>
        <begin position="29"/>
        <end position="86"/>
    </location>
</feature>
<dbReference type="GO" id="GO:0008270">
    <property type="term" value="F:zinc ion binding"/>
    <property type="evidence" value="ECO:0007669"/>
    <property type="project" value="UniProtKB-KW"/>
</dbReference>
<dbReference type="Pfam" id="PF02892">
    <property type="entry name" value="zf-BED"/>
    <property type="match status" value="1"/>
</dbReference>
<evidence type="ECO:0000313" key="7">
    <source>
        <dbReference type="EnsemblMetazoa" id="Aqu2.1.25534_001"/>
    </source>
</evidence>
<dbReference type="PANTHER" id="PTHR47241">
    <property type="entry name" value="FINGER PROTEIN, PUTATIVE-RELATED"/>
    <property type="match status" value="1"/>
</dbReference>
<evidence type="ECO:0000256" key="4">
    <source>
        <dbReference type="PROSITE-ProRule" id="PRU00027"/>
    </source>
</evidence>
<dbReference type="GO" id="GO:0005634">
    <property type="term" value="C:nucleus"/>
    <property type="evidence" value="ECO:0007669"/>
    <property type="project" value="TreeGrafter"/>
</dbReference>
<dbReference type="PROSITE" id="PS50808">
    <property type="entry name" value="ZF_BED"/>
    <property type="match status" value="1"/>
</dbReference>
<accession>A0A1X7UC61</accession>
<protein>
    <recommendedName>
        <fullName evidence="6">BED-type domain-containing protein</fullName>
    </recommendedName>
</protein>